<feature type="transmembrane region" description="Helical" evidence="8">
    <location>
        <begin position="101"/>
        <end position="124"/>
    </location>
</feature>
<feature type="transmembrane region" description="Helical" evidence="8">
    <location>
        <begin position="161"/>
        <end position="177"/>
    </location>
</feature>
<gene>
    <name evidence="10" type="ORF">GYA27_02225</name>
</gene>
<keyword evidence="3" id="KW-0328">Glycosyltransferase</keyword>
<dbReference type="PANTHER" id="PTHR33908">
    <property type="entry name" value="MANNOSYLTRANSFERASE YKCB-RELATED"/>
    <property type="match status" value="1"/>
</dbReference>
<feature type="transmembrane region" description="Helical" evidence="8">
    <location>
        <begin position="384"/>
        <end position="405"/>
    </location>
</feature>
<evidence type="ECO:0000259" key="9">
    <source>
        <dbReference type="Pfam" id="PF13231"/>
    </source>
</evidence>
<sequence length="506" mass="57416">MLKDLNKLIFIFILGLAFYLRLHGITNGFPYIFHPDEPTIVRSALGIRFFPNPGHFDWPHLYIYFNYFVFMAFAKLRDIAVQLDLKTTLEGIFPLLWDDELIYYLITRVLTASLGALTVIPVYLTAKKLFGTKAGLMAGLAFALIPFHVRHTHYSLPDGPMVFLIAWSLYFSVKILQKDDANNYAGAGAYLGFSASTKYNGGLAALMIPLAHLMRTIKNKESIINMNSFLNLLVAVGVAIVAFILGTPYAVMDYKTFVRTDGPQGALWQFTNVGSVPTSERPIRFVSEMLSRVSDDLGYTFLAVFFITFIVLIIKAVLRRTLTIDYYAWFIFLYGTFLLAYVSGFGKPRSHYYMVAYPFIAVLFGYFCAFLYEKLEPKLKTGVFAIYVLLLIVPLYFSVKQAYIFGNPDTRNTLSLWLKSNISAGTHLVYSSDDFTPIMKEYEKQSEKGLDKAVKYTTGYVITTETSTQNDQSFGILKYGDKLQKVQTINNDYNNGPAIVIYRITR</sequence>
<keyword evidence="2" id="KW-1003">Cell membrane</keyword>
<proteinExistence type="predicted"/>
<keyword evidence="6 8" id="KW-1133">Transmembrane helix</keyword>
<feature type="transmembrane region" description="Helical" evidence="8">
    <location>
        <begin position="229"/>
        <end position="251"/>
    </location>
</feature>
<keyword evidence="7 8" id="KW-0472">Membrane</keyword>
<dbReference type="PANTHER" id="PTHR33908:SF11">
    <property type="entry name" value="MEMBRANE PROTEIN"/>
    <property type="match status" value="1"/>
</dbReference>
<evidence type="ECO:0000256" key="8">
    <source>
        <dbReference type="SAM" id="Phobius"/>
    </source>
</evidence>
<keyword evidence="5 8" id="KW-0812">Transmembrane</keyword>
<dbReference type="Proteomes" id="UP000526033">
    <property type="component" value="Unassembled WGS sequence"/>
</dbReference>
<dbReference type="GO" id="GO:0016763">
    <property type="term" value="F:pentosyltransferase activity"/>
    <property type="evidence" value="ECO:0007669"/>
    <property type="project" value="TreeGrafter"/>
</dbReference>
<keyword evidence="4" id="KW-0808">Transferase</keyword>
<feature type="transmembrane region" description="Helical" evidence="8">
    <location>
        <begin position="130"/>
        <end position="149"/>
    </location>
</feature>
<organism evidence="10 11">
    <name type="scientific">candidate division WWE3 bacterium</name>
    <dbReference type="NCBI Taxonomy" id="2053526"/>
    <lineage>
        <taxon>Bacteria</taxon>
        <taxon>Katanobacteria</taxon>
    </lineage>
</organism>
<evidence type="ECO:0000313" key="11">
    <source>
        <dbReference type="Proteomes" id="UP000526033"/>
    </source>
</evidence>
<feature type="domain" description="Glycosyltransferase RgtA/B/C/D-like" evidence="9">
    <location>
        <begin position="108"/>
        <end position="235"/>
    </location>
</feature>
<dbReference type="GO" id="GO:0009103">
    <property type="term" value="P:lipopolysaccharide biosynthetic process"/>
    <property type="evidence" value="ECO:0007669"/>
    <property type="project" value="UniProtKB-ARBA"/>
</dbReference>
<dbReference type="GO" id="GO:0005886">
    <property type="term" value="C:plasma membrane"/>
    <property type="evidence" value="ECO:0007669"/>
    <property type="project" value="UniProtKB-SubCell"/>
</dbReference>
<evidence type="ECO:0000256" key="5">
    <source>
        <dbReference type="ARBA" id="ARBA00022692"/>
    </source>
</evidence>
<dbReference type="EMBL" id="JAAZNL010000020">
    <property type="protein sequence ID" value="NMB69994.1"/>
    <property type="molecule type" value="Genomic_DNA"/>
</dbReference>
<name>A0A7X9HGK5_UNCKA</name>
<dbReference type="InterPro" id="IPR050297">
    <property type="entry name" value="LipidA_mod_glycosyltrf_83"/>
</dbReference>
<feature type="transmembrane region" description="Helical" evidence="8">
    <location>
        <begin position="326"/>
        <end position="346"/>
    </location>
</feature>
<evidence type="ECO:0000256" key="6">
    <source>
        <dbReference type="ARBA" id="ARBA00022989"/>
    </source>
</evidence>
<reference evidence="10 11" key="1">
    <citation type="journal article" date="2020" name="Biotechnol. Biofuels">
        <title>New insights from the biogas microbiome by comprehensive genome-resolved metagenomics of nearly 1600 species originating from multiple anaerobic digesters.</title>
        <authorList>
            <person name="Campanaro S."/>
            <person name="Treu L."/>
            <person name="Rodriguez-R L.M."/>
            <person name="Kovalovszki A."/>
            <person name="Ziels R.M."/>
            <person name="Maus I."/>
            <person name="Zhu X."/>
            <person name="Kougias P.G."/>
            <person name="Basile A."/>
            <person name="Luo G."/>
            <person name="Schluter A."/>
            <person name="Konstantinidis K.T."/>
            <person name="Angelidaki I."/>
        </authorList>
    </citation>
    <scope>NUCLEOTIDE SEQUENCE [LARGE SCALE GENOMIC DNA]</scope>
    <source>
        <strain evidence="10">AS27yjCOA_165</strain>
    </source>
</reference>
<evidence type="ECO:0000256" key="4">
    <source>
        <dbReference type="ARBA" id="ARBA00022679"/>
    </source>
</evidence>
<evidence type="ECO:0000256" key="3">
    <source>
        <dbReference type="ARBA" id="ARBA00022676"/>
    </source>
</evidence>
<feature type="transmembrane region" description="Helical" evidence="8">
    <location>
        <begin position="297"/>
        <end position="314"/>
    </location>
</feature>
<evidence type="ECO:0000256" key="1">
    <source>
        <dbReference type="ARBA" id="ARBA00004651"/>
    </source>
</evidence>
<dbReference type="InterPro" id="IPR038731">
    <property type="entry name" value="RgtA/B/C-like"/>
</dbReference>
<comment type="subcellular location">
    <subcellularLocation>
        <location evidence="1">Cell membrane</location>
        <topology evidence="1">Multi-pass membrane protein</topology>
    </subcellularLocation>
</comment>
<accession>A0A7X9HGK5</accession>
<dbReference type="Pfam" id="PF13231">
    <property type="entry name" value="PMT_2"/>
    <property type="match status" value="1"/>
</dbReference>
<evidence type="ECO:0000256" key="2">
    <source>
        <dbReference type="ARBA" id="ARBA00022475"/>
    </source>
</evidence>
<dbReference type="AlphaFoldDB" id="A0A7X9HGK5"/>
<protein>
    <recommendedName>
        <fullName evidence="9">Glycosyltransferase RgtA/B/C/D-like domain-containing protein</fullName>
    </recommendedName>
</protein>
<feature type="transmembrane region" description="Helical" evidence="8">
    <location>
        <begin position="352"/>
        <end position="372"/>
    </location>
</feature>
<evidence type="ECO:0000313" key="10">
    <source>
        <dbReference type="EMBL" id="NMB69994.1"/>
    </source>
</evidence>
<evidence type="ECO:0000256" key="7">
    <source>
        <dbReference type="ARBA" id="ARBA00023136"/>
    </source>
</evidence>
<comment type="caution">
    <text evidence="10">The sequence shown here is derived from an EMBL/GenBank/DDBJ whole genome shotgun (WGS) entry which is preliminary data.</text>
</comment>